<dbReference type="InterPro" id="IPR000917">
    <property type="entry name" value="Sulfatase_N"/>
</dbReference>
<accession>A0ABX1EB80</accession>
<organism evidence="5 6">
    <name type="scientific">Falsiroseomonas selenitidurans</name>
    <dbReference type="NCBI Taxonomy" id="2716335"/>
    <lineage>
        <taxon>Bacteria</taxon>
        <taxon>Pseudomonadati</taxon>
        <taxon>Pseudomonadota</taxon>
        <taxon>Alphaproteobacteria</taxon>
        <taxon>Acetobacterales</taxon>
        <taxon>Roseomonadaceae</taxon>
        <taxon>Falsiroseomonas</taxon>
    </lineage>
</organism>
<sequence length="755" mass="83380">MAQAPRIGVTVRDSTPHWPDPPRPPAGAPNILLILFDDAGFADFGCYGSPIRTPNIDRLAAEGLRYTGFHTTAMCSTTRTALLTGRNHHSVGVGSLANFDSGYPGYRGKIAKEAGTLAEMLRPHGYRNYMVGKWHVTPLTESGSTGPFDGWPLGRGFDRFYGFMDAATDQYTPELVRDNSPIAPPRTPDQGYHLTEDLADQSMAFLAHHALERPDEPWLLWLALGAVHAPHQAPPEIIRGYDPLFGEGWDVERERRFARQKEMGIIPAATLLPPRNDDVRPWESYPAEERRFFTRLQSAYAGMLDHADRHIGRLLAFIEKAGLREDTILLVLSDNGGSQEGGPTGGVNLLGPRNLREETMAEKLARIEDVGRPGTYANYPLGWAMASNTPLRRYKQNTHGGGIRDPLVISWPKGIPARGELRHQFVHACDLAPTLLELVGVAPPATVNGVPQMPIEGVSFAASLRDPEAPSKDRPQYFEMFGHRGIVHEGWKAVAYHLPETPFEEDRWELFHLAQDFSEAHDLATAEPERLQALIALWWEEARKHQVLPLDDRFRQRFVENAARVHGRRTRYVFHAGVGHVPTEVAPDIRSRGYRIEALAEFGPDDDGVLIAHGDATGGYSLYLRHGMLMHDMNIGGEHVVIAADRPVPPGEHRVGVAVRRLSREAAPSLRTGPGITEFTLLIDGAPAGRLESRLGFVNVIAWAGLDIGCDRGSPVADYAAPFRFTGRLHKVTISMEDNQALDGDAVGRAVLAQE</sequence>
<dbReference type="Proteomes" id="UP000787635">
    <property type="component" value="Unassembled WGS sequence"/>
</dbReference>
<dbReference type="RefSeq" id="WP_168034969.1">
    <property type="nucleotide sequence ID" value="NZ_JAAVNE010000073.1"/>
</dbReference>
<evidence type="ECO:0000256" key="2">
    <source>
        <dbReference type="ARBA" id="ARBA00022801"/>
    </source>
</evidence>
<reference evidence="5 6" key="1">
    <citation type="submission" date="2020-03" db="EMBL/GenBank/DDBJ databases">
        <title>Roseomonas selenitidurans sp. nov. isolated from urban soil.</title>
        <authorList>
            <person name="Liu H."/>
        </authorList>
    </citation>
    <scope>NUCLEOTIDE SEQUENCE [LARGE SCALE GENOMIC DNA]</scope>
    <source>
        <strain evidence="5 6">BU-1</strain>
    </source>
</reference>
<dbReference type="InterPro" id="IPR017850">
    <property type="entry name" value="Alkaline_phosphatase_core_sf"/>
</dbReference>
<evidence type="ECO:0000256" key="3">
    <source>
        <dbReference type="SAM" id="MobiDB-lite"/>
    </source>
</evidence>
<name>A0ABX1EB80_9PROT</name>
<evidence type="ECO:0000256" key="1">
    <source>
        <dbReference type="ARBA" id="ARBA00008779"/>
    </source>
</evidence>
<dbReference type="SUPFAM" id="SSF53649">
    <property type="entry name" value="Alkaline phosphatase-like"/>
    <property type="match status" value="1"/>
</dbReference>
<dbReference type="PANTHER" id="PTHR42693:SF53">
    <property type="entry name" value="ENDO-4-O-SULFATASE"/>
    <property type="match status" value="1"/>
</dbReference>
<dbReference type="Gene3D" id="3.30.1120.10">
    <property type="match status" value="1"/>
</dbReference>
<gene>
    <name evidence="5" type="ORF">HEQ75_25595</name>
</gene>
<dbReference type="InterPro" id="IPR050738">
    <property type="entry name" value="Sulfatase"/>
</dbReference>
<keyword evidence="6" id="KW-1185">Reference proteome</keyword>
<evidence type="ECO:0000259" key="4">
    <source>
        <dbReference type="Pfam" id="PF00884"/>
    </source>
</evidence>
<dbReference type="EMBL" id="JAAVNE010000073">
    <property type="protein sequence ID" value="NKC34256.1"/>
    <property type="molecule type" value="Genomic_DNA"/>
</dbReference>
<feature type="domain" description="Sulfatase N-terminal" evidence="4">
    <location>
        <begin position="29"/>
        <end position="441"/>
    </location>
</feature>
<dbReference type="Gene3D" id="3.40.720.10">
    <property type="entry name" value="Alkaline Phosphatase, subunit A"/>
    <property type="match status" value="1"/>
</dbReference>
<protein>
    <submittedName>
        <fullName evidence="5">Arylsulfatase</fullName>
    </submittedName>
</protein>
<keyword evidence="2" id="KW-0378">Hydrolase</keyword>
<feature type="region of interest" description="Disordered" evidence="3">
    <location>
        <begin position="1"/>
        <end position="24"/>
    </location>
</feature>
<proteinExistence type="inferred from homology"/>
<evidence type="ECO:0000313" key="5">
    <source>
        <dbReference type="EMBL" id="NKC34256.1"/>
    </source>
</evidence>
<dbReference type="CDD" id="cd16025">
    <property type="entry name" value="PAS_like"/>
    <property type="match status" value="1"/>
</dbReference>
<dbReference type="PANTHER" id="PTHR42693">
    <property type="entry name" value="ARYLSULFATASE FAMILY MEMBER"/>
    <property type="match status" value="1"/>
</dbReference>
<evidence type="ECO:0000313" key="6">
    <source>
        <dbReference type="Proteomes" id="UP000787635"/>
    </source>
</evidence>
<comment type="caution">
    <text evidence="5">The sequence shown here is derived from an EMBL/GenBank/DDBJ whole genome shotgun (WGS) entry which is preliminary data.</text>
</comment>
<comment type="similarity">
    <text evidence="1">Belongs to the sulfatase family.</text>
</comment>
<dbReference type="Pfam" id="PF00884">
    <property type="entry name" value="Sulfatase"/>
    <property type="match status" value="1"/>
</dbReference>